<dbReference type="AlphaFoldDB" id="A0A368HLF9"/>
<dbReference type="EMBL" id="PSYR01000001">
    <property type="protein sequence ID" value="RCN58865.1"/>
    <property type="molecule type" value="Genomic_DNA"/>
</dbReference>
<dbReference type="Proteomes" id="UP000253250">
    <property type="component" value="Unassembled WGS sequence"/>
</dbReference>
<dbReference type="PANTHER" id="PTHR34655:SF2">
    <property type="entry name" value="PEROXIREDOXIN FAMILY PROTEIN"/>
    <property type="match status" value="1"/>
</dbReference>
<dbReference type="Pfam" id="PF02635">
    <property type="entry name" value="DsrE"/>
    <property type="match status" value="1"/>
</dbReference>
<dbReference type="PANTHER" id="PTHR34655">
    <property type="entry name" value="CONSERVED WITHIN P. AEROPHILUM"/>
    <property type="match status" value="1"/>
</dbReference>
<sequence>MHPGCTVMADDHFLDNDEKSVLIVMTSGPSTPHRCATPFYLGAILASMDADVRIFFTMEGVNLLKKGVAENLTAMEGGKRVIDFIRDAKAAGVKLHLCLPALPGYKIDEKADIIAEVDECSGGGTLADLILSCDKVLFF</sequence>
<evidence type="ECO:0000313" key="1">
    <source>
        <dbReference type="EMBL" id="RCN58865.1"/>
    </source>
</evidence>
<dbReference type="InterPro" id="IPR003787">
    <property type="entry name" value="Sulphur_relay_DsrE/F-like"/>
</dbReference>
<organism evidence="1 2">
    <name type="scientific">Acidiferrobacter thiooxydans</name>
    <dbReference type="NCBI Taxonomy" id="163359"/>
    <lineage>
        <taxon>Bacteria</taxon>
        <taxon>Pseudomonadati</taxon>
        <taxon>Pseudomonadota</taxon>
        <taxon>Gammaproteobacteria</taxon>
        <taxon>Acidiferrobacterales</taxon>
        <taxon>Acidiferrobacteraceae</taxon>
        <taxon>Acidiferrobacter</taxon>
    </lineage>
</organism>
<dbReference type="SUPFAM" id="SSF75169">
    <property type="entry name" value="DsrEFH-like"/>
    <property type="match status" value="1"/>
</dbReference>
<comment type="caution">
    <text evidence="1">The sequence shown here is derived from an EMBL/GenBank/DDBJ whole genome shotgun (WGS) entry which is preliminary data.</text>
</comment>
<dbReference type="OrthoDB" id="4773517at2"/>
<proteinExistence type="predicted"/>
<keyword evidence="2" id="KW-1185">Reference proteome</keyword>
<dbReference type="InterPro" id="IPR027396">
    <property type="entry name" value="DsrEFH-like"/>
</dbReference>
<reference evidence="1 2" key="1">
    <citation type="submission" date="2018-02" db="EMBL/GenBank/DDBJ databases">
        <title>Insights into the biology of acidophilic members of the Acidiferrobacteraceae family derived from comparative genomic analyses.</title>
        <authorList>
            <person name="Issotta F."/>
            <person name="Thyssen C."/>
            <person name="Mena C."/>
            <person name="Moya A."/>
            <person name="Bellenberg S."/>
            <person name="Sproer C."/>
            <person name="Covarrubias P.C."/>
            <person name="Sand W."/>
            <person name="Quatrini R."/>
            <person name="Vera M."/>
        </authorList>
    </citation>
    <scope>NUCLEOTIDE SEQUENCE [LARGE SCALE GENOMIC DNA]</scope>
    <source>
        <strain evidence="2">m-1</strain>
    </source>
</reference>
<gene>
    <name evidence="1" type="ORF">C4900_03650</name>
</gene>
<evidence type="ECO:0000313" key="2">
    <source>
        <dbReference type="Proteomes" id="UP000253250"/>
    </source>
</evidence>
<protein>
    <submittedName>
        <fullName evidence="1">Sulfur reduction protein DsrE</fullName>
    </submittedName>
</protein>
<accession>A0A368HLF9</accession>
<dbReference type="Gene3D" id="3.40.1260.10">
    <property type="entry name" value="DsrEFH-like"/>
    <property type="match status" value="1"/>
</dbReference>
<name>A0A368HLF9_9GAMM</name>